<dbReference type="InterPro" id="IPR015655">
    <property type="entry name" value="PP2C"/>
</dbReference>
<gene>
    <name evidence="8" type="ORF">ACHAXA_009119</name>
</gene>
<feature type="region of interest" description="Disordered" evidence="6">
    <location>
        <begin position="74"/>
        <end position="120"/>
    </location>
</feature>
<proteinExistence type="inferred from homology"/>
<feature type="domain" description="PPM-type phosphatase" evidence="7">
    <location>
        <begin position="1"/>
        <end position="199"/>
    </location>
</feature>
<evidence type="ECO:0000259" key="7">
    <source>
        <dbReference type="PROSITE" id="PS51746"/>
    </source>
</evidence>
<dbReference type="InterPro" id="IPR036457">
    <property type="entry name" value="PPM-type-like_dom_sf"/>
</dbReference>
<sequence>MWIVCANAGDSRAVYSRSSHRAVPLSYDHNDEDEERRIREAGGYVSGGRVEGDLAVSRGLGDYRFKDLDVVTTGSSGETGGAARRSTKREQGGGGGGGKNAVSGGDGDGDDVPMLRPSEQKVSPIPDIIIQNRDPDEDGFIVIACDGIWDVQTNQECIKMVADIFAEGERDLGLVCEEVLDLCLKKGSKDNMTAAVIKFPKQTIGKGGGVLARRESRCGAGGAPTRSGGGRDNNNEEQGQVQLRRVSNPYIPPAHRKGREKDQ</sequence>
<feature type="compositionally biased region" description="Low complexity" evidence="6">
    <location>
        <begin position="74"/>
        <end position="84"/>
    </location>
</feature>
<comment type="cofactor">
    <cofactor evidence="1">
        <name>Mn(2+)</name>
        <dbReference type="ChEBI" id="CHEBI:29035"/>
    </cofactor>
</comment>
<dbReference type="GO" id="GO:0004722">
    <property type="term" value="F:protein serine/threonine phosphatase activity"/>
    <property type="evidence" value="ECO:0007669"/>
    <property type="project" value="UniProtKB-EC"/>
</dbReference>
<feature type="compositionally biased region" description="Basic residues" evidence="6">
    <location>
        <begin position="254"/>
        <end position="263"/>
    </location>
</feature>
<protein>
    <recommendedName>
        <fullName evidence="4">protein-serine/threonine phosphatase</fullName>
        <ecNumber evidence="4">3.1.3.16</ecNumber>
    </recommendedName>
</protein>
<keyword evidence="9" id="KW-1185">Reference proteome</keyword>
<evidence type="ECO:0000256" key="4">
    <source>
        <dbReference type="ARBA" id="ARBA00013081"/>
    </source>
</evidence>
<dbReference type="InterPro" id="IPR001932">
    <property type="entry name" value="PPM-type_phosphatase-like_dom"/>
</dbReference>
<comment type="caution">
    <text evidence="8">The sequence shown here is derived from an EMBL/GenBank/DDBJ whole genome shotgun (WGS) entry which is preliminary data.</text>
</comment>
<dbReference type="SUPFAM" id="SSF81606">
    <property type="entry name" value="PP2C-like"/>
    <property type="match status" value="1"/>
</dbReference>
<dbReference type="SMART" id="SM00332">
    <property type="entry name" value="PP2Cc"/>
    <property type="match status" value="1"/>
</dbReference>
<keyword evidence="5" id="KW-0464">Manganese</keyword>
<comment type="cofactor">
    <cofactor evidence="2">
        <name>Mg(2+)</name>
        <dbReference type="ChEBI" id="CHEBI:18420"/>
    </cofactor>
</comment>
<evidence type="ECO:0000256" key="6">
    <source>
        <dbReference type="SAM" id="MobiDB-lite"/>
    </source>
</evidence>
<dbReference type="Proteomes" id="UP001530377">
    <property type="component" value="Unassembled WGS sequence"/>
</dbReference>
<reference evidence="8 9" key="1">
    <citation type="submission" date="2024-10" db="EMBL/GenBank/DDBJ databases">
        <title>Updated reference genomes for cyclostephanoid diatoms.</title>
        <authorList>
            <person name="Roberts W.R."/>
            <person name="Alverson A.J."/>
        </authorList>
    </citation>
    <scope>NUCLEOTIDE SEQUENCE [LARGE SCALE GENOMIC DNA]</scope>
    <source>
        <strain evidence="8 9">AJA228-03</strain>
    </source>
</reference>
<dbReference type="Gene3D" id="3.60.40.10">
    <property type="entry name" value="PPM-type phosphatase domain"/>
    <property type="match status" value="1"/>
</dbReference>
<dbReference type="CDD" id="cd00143">
    <property type="entry name" value="PP2Cc"/>
    <property type="match status" value="1"/>
</dbReference>
<feature type="compositionally biased region" description="Gly residues" evidence="6">
    <location>
        <begin position="219"/>
        <end position="231"/>
    </location>
</feature>
<dbReference type="PROSITE" id="PS51746">
    <property type="entry name" value="PPM_2"/>
    <property type="match status" value="1"/>
</dbReference>
<accession>A0ABD3RXG7</accession>
<evidence type="ECO:0000256" key="2">
    <source>
        <dbReference type="ARBA" id="ARBA00001946"/>
    </source>
</evidence>
<dbReference type="PANTHER" id="PTHR13832:SF565">
    <property type="entry name" value="AT28366P-RELATED"/>
    <property type="match status" value="1"/>
</dbReference>
<dbReference type="Pfam" id="PF00481">
    <property type="entry name" value="PP2C"/>
    <property type="match status" value="1"/>
</dbReference>
<evidence type="ECO:0000256" key="3">
    <source>
        <dbReference type="ARBA" id="ARBA00006702"/>
    </source>
</evidence>
<dbReference type="EMBL" id="JALLPB020000126">
    <property type="protein sequence ID" value="KAL3816924.1"/>
    <property type="molecule type" value="Genomic_DNA"/>
</dbReference>
<comment type="similarity">
    <text evidence="3">Belongs to the PP2C family.</text>
</comment>
<evidence type="ECO:0000256" key="5">
    <source>
        <dbReference type="ARBA" id="ARBA00023211"/>
    </source>
</evidence>
<name>A0ABD3RXG7_9STRA</name>
<dbReference type="AlphaFoldDB" id="A0ABD3RXG7"/>
<evidence type="ECO:0000313" key="9">
    <source>
        <dbReference type="Proteomes" id="UP001530377"/>
    </source>
</evidence>
<evidence type="ECO:0000313" key="8">
    <source>
        <dbReference type="EMBL" id="KAL3816924.1"/>
    </source>
</evidence>
<organism evidence="8 9">
    <name type="scientific">Cyclostephanos tholiformis</name>
    <dbReference type="NCBI Taxonomy" id="382380"/>
    <lineage>
        <taxon>Eukaryota</taxon>
        <taxon>Sar</taxon>
        <taxon>Stramenopiles</taxon>
        <taxon>Ochrophyta</taxon>
        <taxon>Bacillariophyta</taxon>
        <taxon>Coscinodiscophyceae</taxon>
        <taxon>Thalassiosirophycidae</taxon>
        <taxon>Stephanodiscales</taxon>
        <taxon>Stephanodiscaceae</taxon>
        <taxon>Cyclostephanos</taxon>
    </lineage>
</organism>
<evidence type="ECO:0000256" key="1">
    <source>
        <dbReference type="ARBA" id="ARBA00001936"/>
    </source>
</evidence>
<dbReference type="EC" id="3.1.3.16" evidence="4"/>
<dbReference type="PANTHER" id="PTHR13832">
    <property type="entry name" value="PROTEIN PHOSPHATASE 2C"/>
    <property type="match status" value="1"/>
</dbReference>
<feature type="region of interest" description="Disordered" evidence="6">
    <location>
        <begin position="215"/>
        <end position="263"/>
    </location>
</feature>